<dbReference type="AlphaFoldDB" id="A0A4C1T0Z3"/>
<organism evidence="3 4">
    <name type="scientific">Eumeta variegata</name>
    <name type="common">Bagworm moth</name>
    <name type="synonym">Eumeta japonica</name>
    <dbReference type="NCBI Taxonomy" id="151549"/>
    <lineage>
        <taxon>Eukaryota</taxon>
        <taxon>Metazoa</taxon>
        <taxon>Ecdysozoa</taxon>
        <taxon>Arthropoda</taxon>
        <taxon>Hexapoda</taxon>
        <taxon>Insecta</taxon>
        <taxon>Pterygota</taxon>
        <taxon>Neoptera</taxon>
        <taxon>Endopterygota</taxon>
        <taxon>Lepidoptera</taxon>
        <taxon>Glossata</taxon>
        <taxon>Ditrysia</taxon>
        <taxon>Tineoidea</taxon>
        <taxon>Psychidae</taxon>
        <taxon>Oiketicinae</taxon>
        <taxon>Eumeta</taxon>
    </lineage>
</organism>
<name>A0A4C1T0Z3_EUMVA</name>
<comment type="caution">
    <text evidence="3">The sequence shown here is derived from an EMBL/GenBank/DDBJ whole genome shotgun (WGS) entry which is preliminary data.</text>
</comment>
<evidence type="ECO:0000256" key="1">
    <source>
        <dbReference type="SAM" id="MobiDB-lite"/>
    </source>
</evidence>
<dbReference type="EMBL" id="BGZK01000028">
    <property type="protein sequence ID" value="GBP07835.1"/>
    <property type="molecule type" value="Genomic_DNA"/>
</dbReference>
<protein>
    <submittedName>
        <fullName evidence="3">Uncharacterized protein</fullName>
    </submittedName>
</protein>
<keyword evidence="2" id="KW-0812">Transmembrane</keyword>
<reference evidence="3 4" key="1">
    <citation type="journal article" date="2019" name="Commun. Biol.">
        <title>The bagworm genome reveals a unique fibroin gene that provides high tensile strength.</title>
        <authorList>
            <person name="Kono N."/>
            <person name="Nakamura H."/>
            <person name="Ohtoshi R."/>
            <person name="Tomita M."/>
            <person name="Numata K."/>
            <person name="Arakawa K."/>
        </authorList>
    </citation>
    <scope>NUCLEOTIDE SEQUENCE [LARGE SCALE GENOMIC DNA]</scope>
</reference>
<keyword evidence="4" id="KW-1185">Reference proteome</keyword>
<feature type="region of interest" description="Disordered" evidence="1">
    <location>
        <begin position="109"/>
        <end position="152"/>
    </location>
</feature>
<dbReference type="Proteomes" id="UP000299102">
    <property type="component" value="Unassembled WGS sequence"/>
</dbReference>
<keyword evidence="2" id="KW-1133">Transmembrane helix</keyword>
<sequence length="152" mass="15310">MDTRNPRRITSVLPASWIGTGYLLEGRMGLWRKVSHRNFYSLDEKKQRKLLLYVAVFLVAFAVLLAVTTAQFGGGYGGGSQGGFGQGGYGQGGYGQGGYGGNGGFGGSSGGGFGQSGNRPGGGGGFGQGGNRPGGGGGFGQGGFGQGGWGRR</sequence>
<proteinExistence type="predicted"/>
<accession>A0A4C1T0Z3</accession>
<evidence type="ECO:0000313" key="3">
    <source>
        <dbReference type="EMBL" id="GBP07835.1"/>
    </source>
</evidence>
<feature type="transmembrane region" description="Helical" evidence="2">
    <location>
        <begin position="50"/>
        <end position="72"/>
    </location>
</feature>
<gene>
    <name evidence="3" type="ORF">EVAR_78020_1</name>
</gene>
<keyword evidence="2" id="KW-0472">Membrane</keyword>
<evidence type="ECO:0000256" key="2">
    <source>
        <dbReference type="SAM" id="Phobius"/>
    </source>
</evidence>
<evidence type="ECO:0000313" key="4">
    <source>
        <dbReference type="Proteomes" id="UP000299102"/>
    </source>
</evidence>